<sequence length="139" mass="13781">MSDITLCRESSGSKGGSGPVPTVAPAPPPRGTSSLSSGHHLQAGAAVVALASVNSSTGSTGNSLGGGGGVSGAIGSNHATVTTSTAATSNSTKHANMHRLKHTSSVAWFWSPIKPSREATEKGEFDGKIAADLVSSRDL</sequence>
<evidence type="ECO:0000313" key="2">
    <source>
        <dbReference type="EnsemblMetazoa" id="ACUA000404-PA"/>
    </source>
</evidence>
<proteinExistence type="predicted"/>
<dbReference type="EnsemblMetazoa" id="ACUA000404-RA">
    <property type="protein sequence ID" value="ACUA000404-PA"/>
    <property type="gene ID" value="ACUA000404"/>
</dbReference>
<feature type="compositionally biased region" description="Gly residues" evidence="1">
    <location>
        <begin position="63"/>
        <end position="72"/>
    </location>
</feature>
<evidence type="ECO:0000313" key="3">
    <source>
        <dbReference type="Proteomes" id="UP000075883"/>
    </source>
</evidence>
<feature type="compositionally biased region" description="Low complexity" evidence="1">
    <location>
        <begin position="73"/>
        <end position="94"/>
    </location>
</feature>
<organism evidence="2 3">
    <name type="scientific">Anopheles culicifacies</name>
    <dbReference type="NCBI Taxonomy" id="139723"/>
    <lineage>
        <taxon>Eukaryota</taxon>
        <taxon>Metazoa</taxon>
        <taxon>Ecdysozoa</taxon>
        <taxon>Arthropoda</taxon>
        <taxon>Hexapoda</taxon>
        <taxon>Insecta</taxon>
        <taxon>Pterygota</taxon>
        <taxon>Neoptera</taxon>
        <taxon>Endopterygota</taxon>
        <taxon>Diptera</taxon>
        <taxon>Nematocera</taxon>
        <taxon>Culicoidea</taxon>
        <taxon>Culicidae</taxon>
        <taxon>Anophelinae</taxon>
        <taxon>Anopheles</taxon>
        <taxon>culicifacies species complex</taxon>
    </lineage>
</organism>
<keyword evidence="3" id="KW-1185">Reference proteome</keyword>
<reference evidence="2" key="2">
    <citation type="submission" date="2020-05" db="UniProtKB">
        <authorList>
            <consortium name="EnsemblMetazoa"/>
        </authorList>
    </citation>
    <scope>IDENTIFICATION</scope>
    <source>
        <strain evidence="2">A-37</strain>
    </source>
</reference>
<reference evidence="3" key="1">
    <citation type="submission" date="2013-09" db="EMBL/GenBank/DDBJ databases">
        <title>The Genome Sequence of Anopheles culicifacies species A.</title>
        <authorList>
            <consortium name="The Broad Institute Genomics Platform"/>
            <person name="Neafsey D.E."/>
            <person name="Besansky N."/>
            <person name="Howell P."/>
            <person name="Walton C."/>
            <person name="Young S.K."/>
            <person name="Zeng Q."/>
            <person name="Gargeya S."/>
            <person name="Fitzgerald M."/>
            <person name="Haas B."/>
            <person name="Abouelleil A."/>
            <person name="Allen A.W."/>
            <person name="Alvarado L."/>
            <person name="Arachchi H.M."/>
            <person name="Berlin A.M."/>
            <person name="Chapman S.B."/>
            <person name="Gainer-Dewar J."/>
            <person name="Goldberg J."/>
            <person name="Griggs A."/>
            <person name="Gujja S."/>
            <person name="Hansen M."/>
            <person name="Howarth C."/>
            <person name="Imamovic A."/>
            <person name="Ireland A."/>
            <person name="Larimer J."/>
            <person name="McCowan C."/>
            <person name="Murphy C."/>
            <person name="Pearson M."/>
            <person name="Poon T.W."/>
            <person name="Priest M."/>
            <person name="Roberts A."/>
            <person name="Saif S."/>
            <person name="Shea T."/>
            <person name="Sisk P."/>
            <person name="Sykes S."/>
            <person name="Wortman J."/>
            <person name="Nusbaum C."/>
            <person name="Birren B."/>
        </authorList>
    </citation>
    <scope>NUCLEOTIDE SEQUENCE [LARGE SCALE GENOMIC DNA]</scope>
    <source>
        <strain evidence="3">A-37</strain>
    </source>
</reference>
<dbReference type="VEuPathDB" id="VectorBase:ACUA000404"/>
<protein>
    <submittedName>
        <fullName evidence="2">Uncharacterized protein</fullName>
    </submittedName>
</protein>
<accession>A0A182LRV1</accession>
<name>A0A182LRV1_9DIPT</name>
<dbReference type="AlphaFoldDB" id="A0A182LRV1"/>
<evidence type="ECO:0000256" key="1">
    <source>
        <dbReference type="SAM" id="MobiDB-lite"/>
    </source>
</evidence>
<feature type="region of interest" description="Disordered" evidence="1">
    <location>
        <begin position="54"/>
        <end position="98"/>
    </location>
</feature>
<dbReference type="Proteomes" id="UP000075883">
    <property type="component" value="Unassembled WGS sequence"/>
</dbReference>
<feature type="region of interest" description="Disordered" evidence="1">
    <location>
        <begin position="1"/>
        <end position="40"/>
    </location>
</feature>
<dbReference type="EMBL" id="AXCM01001556">
    <property type="status" value="NOT_ANNOTATED_CDS"/>
    <property type="molecule type" value="Genomic_DNA"/>
</dbReference>